<sequence length="452" mass="50376">MTEDANLCRSKATICSDNHSAVAKSKNVGSHKRSIPGPVSKAVQRWILQVQSSIPGSIEIDRIDPLPLVNALSRYTVYGSLLSVRPGLFETGAWGELFNAHQSVTASSFYRILAEELRVTHIAYNGTIPATQSKYGEEEASNDFGSGLDQSQATLLRIPAKIQPLYGYFGPLEDNTTANTDRIRTWPNHKALPQTFFATVQQFGISYVFPPIHCMFSRGNTREKERLLNLPAIQSAVHEGQAAGTGCAAVDLYAGIGYFSFCYAKAGVDTILAWEVNGWSVEAFRRGAVQNKWECKIISLSDDDPVLEEWRVQDHEDEKQSSAPRLVMFHQSNEYAADELERTRHMWPPIRHVNCGYLPSSGPSWSAAVKALDPKLGGWLHLHENVKQSDIEAKARDVVVEIRKLFDAIKAQRGSISSERERSDVQLEHIERVKSFAPGIYHCVFDIWVSGT</sequence>
<evidence type="ECO:0000256" key="1">
    <source>
        <dbReference type="ARBA" id="ARBA00049400"/>
    </source>
</evidence>
<evidence type="ECO:0000313" key="5">
    <source>
        <dbReference type="Proteomes" id="UP000504638"/>
    </source>
</evidence>
<dbReference type="RefSeq" id="XP_033538687.1">
    <property type="nucleotide sequence ID" value="XM_033678424.1"/>
</dbReference>
<protein>
    <recommendedName>
        <fullName evidence="2">tRNA wybutosine-synthesizing protein 2</fullName>
        <shortName evidence="2">tRNA-yW-synthesizing protein 2</shortName>
    </recommendedName>
    <alternativeName>
        <fullName evidence="2">tRNA(Phe) (4-demethylwyosine(37)-C(7)) aminocarboxypropyltransferase</fullName>
    </alternativeName>
</protein>
<reference evidence="6" key="3">
    <citation type="submission" date="2025-04" db="UniProtKB">
        <authorList>
            <consortium name="RefSeq"/>
        </authorList>
    </citation>
    <scope>IDENTIFICATION</scope>
    <source>
        <strain evidence="6">CBS 781.70</strain>
    </source>
</reference>
<dbReference type="GO" id="GO:0005737">
    <property type="term" value="C:cytoplasm"/>
    <property type="evidence" value="ECO:0007669"/>
    <property type="project" value="UniProtKB-SubCell"/>
</dbReference>
<dbReference type="GO" id="GO:0102522">
    <property type="term" value="F:tRNA 4-demethylwyosine alpha-amino-alpha-carboxypropyltransferase activity"/>
    <property type="evidence" value="ECO:0007669"/>
    <property type="project" value="UniProtKB-EC"/>
</dbReference>
<dbReference type="GO" id="GO:0030488">
    <property type="term" value="P:tRNA methylation"/>
    <property type="evidence" value="ECO:0007669"/>
    <property type="project" value="TreeGrafter"/>
</dbReference>
<dbReference type="GO" id="GO:0008757">
    <property type="term" value="F:S-adenosylmethionine-dependent methyltransferase activity"/>
    <property type="evidence" value="ECO:0007669"/>
    <property type="project" value="InterPro"/>
</dbReference>
<evidence type="ECO:0000256" key="2">
    <source>
        <dbReference type="PIRNR" id="PIRNR038972"/>
    </source>
</evidence>
<dbReference type="PANTHER" id="PTHR23245:SF25">
    <property type="entry name" value="TRNA WYBUTOSINE-SYNTHESIZING PROTEIN 2 HOMOLOG"/>
    <property type="match status" value="1"/>
</dbReference>
<dbReference type="OrthoDB" id="2387925at2759"/>
<reference evidence="6" key="2">
    <citation type="submission" date="2020-04" db="EMBL/GenBank/DDBJ databases">
        <authorList>
            <consortium name="NCBI Genome Project"/>
        </authorList>
    </citation>
    <scope>NUCLEOTIDE SEQUENCE</scope>
    <source>
        <strain evidence="6">CBS 781.70</strain>
    </source>
</reference>
<evidence type="ECO:0000313" key="6">
    <source>
        <dbReference type="RefSeq" id="XP_033538687.1"/>
    </source>
</evidence>
<name>A0A6G1GGK1_9PEZI</name>
<dbReference type="GeneID" id="54418994"/>
<keyword evidence="5" id="KW-1185">Reference proteome</keyword>
<accession>A0A6G1GGK1</accession>
<dbReference type="InterPro" id="IPR030382">
    <property type="entry name" value="MeTrfase_TRM5/TYW2"/>
</dbReference>
<dbReference type="InterPro" id="IPR026274">
    <property type="entry name" value="tRNA_wybutosine_synth_prot_2"/>
</dbReference>
<dbReference type="Gene3D" id="3.40.50.150">
    <property type="entry name" value="Vaccinia Virus protein VP39"/>
    <property type="match status" value="1"/>
</dbReference>
<organism evidence="4">
    <name type="scientific">Eremomyces bilateralis CBS 781.70</name>
    <dbReference type="NCBI Taxonomy" id="1392243"/>
    <lineage>
        <taxon>Eukaryota</taxon>
        <taxon>Fungi</taxon>
        <taxon>Dikarya</taxon>
        <taxon>Ascomycota</taxon>
        <taxon>Pezizomycotina</taxon>
        <taxon>Dothideomycetes</taxon>
        <taxon>Dothideomycetes incertae sedis</taxon>
        <taxon>Eremomycetales</taxon>
        <taxon>Eremomycetaceae</taxon>
        <taxon>Eremomyces</taxon>
    </lineage>
</organism>
<keyword evidence="2" id="KW-0819">tRNA processing</keyword>
<dbReference type="PANTHER" id="PTHR23245">
    <property type="entry name" value="TRNA METHYLTRANSFERASE"/>
    <property type="match status" value="1"/>
</dbReference>
<comment type="similarity">
    <text evidence="2">Belongs to the class I-like SAM-binding methyltransferase superfamily. TRM5/TYW2 family.</text>
</comment>
<dbReference type="UniPathway" id="UPA00375"/>
<dbReference type="EMBL" id="ML975149">
    <property type="protein sequence ID" value="KAF1817056.1"/>
    <property type="molecule type" value="Genomic_DNA"/>
</dbReference>
<dbReference type="SUPFAM" id="SSF53335">
    <property type="entry name" value="S-adenosyl-L-methionine-dependent methyltransferases"/>
    <property type="match status" value="1"/>
</dbReference>
<keyword evidence="2" id="KW-0949">S-adenosyl-L-methionine</keyword>
<keyword evidence="2" id="KW-0808">Transferase</keyword>
<comment type="subcellular location">
    <subcellularLocation>
        <location evidence="2">Cytoplasm</location>
    </subcellularLocation>
</comment>
<dbReference type="PROSITE" id="PS51684">
    <property type="entry name" value="SAM_MT_TRM5_TYW2"/>
    <property type="match status" value="1"/>
</dbReference>
<reference evidence="4 6" key="1">
    <citation type="submission" date="2020-01" db="EMBL/GenBank/DDBJ databases">
        <authorList>
            <consortium name="DOE Joint Genome Institute"/>
            <person name="Haridas S."/>
            <person name="Albert R."/>
            <person name="Binder M."/>
            <person name="Bloem J."/>
            <person name="Labutti K."/>
            <person name="Salamov A."/>
            <person name="Andreopoulos B."/>
            <person name="Baker S.E."/>
            <person name="Barry K."/>
            <person name="Bills G."/>
            <person name="Bluhm B.H."/>
            <person name="Cannon C."/>
            <person name="Castanera R."/>
            <person name="Culley D.E."/>
            <person name="Daum C."/>
            <person name="Ezra D."/>
            <person name="Gonzalez J.B."/>
            <person name="Henrissat B."/>
            <person name="Kuo A."/>
            <person name="Liang C."/>
            <person name="Lipzen A."/>
            <person name="Lutzoni F."/>
            <person name="Magnuson J."/>
            <person name="Mondo S."/>
            <person name="Nolan M."/>
            <person name="Ohm R."/>
            <person name="Pangilinan J."/>
            <person name="Park H.-J."/>
            <person name="Ramirez L."/>
            <person name="Alfaro M."/>
            <person name="Sun H."/>
            <person name="Tritt A."/>
            <person name="Yoshinaga Y."/>
            <person name="Zwiers L.-H."/>
            <person name="Turgeon B.G."/>
            <person name="Goodwin S.B."/>
            <person name="Spatafora J.W."/>
            <person name="Crous P.W."/>
            <person name="Grigoriev I.V."/>
        </authorList>
    </citation>
    <scope>NUCLEOTIDE SEQUENCE</scope>
    <source>
        <strain evidence="4 6">CBS 781.70</strain>
    </source>
</reference>
<dbReference type="PIRSF" id="PIRSF038972">
    <property type="entry name" value="Trm12"/>
    <property type="match status" value="1"/>
</dbReference>
<evidence type="ECO:0000313" key="4">
    <source>
        <dbReference type="EMBL" id="KAF1817056.1"/>
    </source>
</evidence>
<feature type="domain" description="SAM-dependent methyltransferase TRM5/TYW2-type" evidence="3">
    <location>
        <begin position="110"/>
        <end position="451"/>
    </location>
</feature>
<proteinExistence type="inferred from homology"/>
<dbReference type="InterPro" id="IPR029063">
    <property type="entry name" value="SAM-dependent_MTases_sf"/>
</dbReference>
<keyword evidence="2" id="KW-0963">Cytoplasm</keyword>
<gene>
    <name evidence="4 6" type="ORF">P152DRAFT_453663</name>
</gene>
<comment type="function">
    <text evidence="2">S-adenosyl-L-methionine-dependent transferase that acts as a component of the wybutosine biosynthesis pathway. Wybutosine is a hyper modified guanosine with a tricyclic base found at the 3'-position adjacent to the anticodon of eukaryotic phenylalanine tRNA. Catalyzes the transfer of the alpha-amino-alpha-carboxypropyl (acp) group from S-adenosyl-L-methionine to the C-7 position of 4-demethylwyosine (imG-14) to produce wybutosine-86.</text>
</comment>
<dbReference type="Proteomes" id="UP000504638">
    <property type="component" value="Unplaced"/>
</dbReference>
<comment type="pathway">
    <text evidence="2">tRNA modification; wybutosine-tRNA(Phe) biosynthesis.</text>
</comment>
<dbReference type="GO" id="GO:0008175">
    <property type="term" value="F:tRNA methyltransferase activity"/>
    <property type="evidence" value="ECO:0007669"/>
    <property type="project" value="TreeGrafter"/>
</dbReference>
<dbReference type="GO" id="GO:0031591">
    <property type="term" value="P:wybutosine biosynthetic process"/>
    <property type="evidence" value="ECO:0007669"/>
    <property type="project" value="InterPro"/>
</dbReference>
<comment type="catalytic activity">
    <reaction evidence="1">
        <text>4-demethylwyosine(37) in tRNA(Phe) + S-adenosyl-L-methionine = 4-demethyl-7-[(3S)-3-amino-3-carboxypropyl]wyosine(37) in tRNA(Phe) + S-methyl-5'-thioadenosine + H(+)</text>
        <dbReference type="Rhea" id="RHEA:36355"/>
        <dbReference type="Rhea" id="RHEA-COMP:10164"/>
        <dbReference type="Rhea" id="RHEA-COMP:10378"/>
        <dbReference type="ChEBI" id="CHEBI:15378"/>
        <dbReference type="ChEBI" id="CHEBI:17509"/>
        <dbReference type="ChEBI" id="CHEBI:59789"/>
        <dbReference type="ChEBI" id="CHEBI:64315"/>
        <dbReference type="ChEBI" id="CHEBI:73550"/>
        <dbReference type="EC" id="2.5.1.114"/>
    </reaction>
</comment>
<dbReference type="AlphaFoldDB" id="A0A6G1GGK1"/>
<evidence type="ECO:0000259" key="3">
    <source>
        <dbReference type="PROSITE" id="PS51684"/>
    </source>
</evidence>